<keyword evidence="6" id="KW-0816">Tricarboxylic acid cycle</keyword>
<dbReference type="VEuPathDB" id="FungiDB:BDEG_23026"/>
<dbReference type="FunFam" id="1.10.10.850:FF:000001">
    <property type="entry name" value="Isocitrate lyase"/>
    <property type="match status" value="1"/>
</dbReference>
<feature type="binding site" evidence="11">
    <location>
        <begin position="213"/>
        <end position="214"/>
    </location>
    <ligand>
        <name>substrate</name>
    </ligand>
</feature>
<evidence type="ECO:0000256" key="3">
    <source>
        <dbReference type="ARBA" id="ARBA00005704"/>
    </source>
</evidence>
<reference evidence="13 14" key="2">
    <citation type="submission" date="2016-05" db="EMBL/GenBank/DDBJ databases">
        <title>Lineage-specific infection strategies underlie the spectrum of fungal disease in amphibians.</title>
        <authorList>
            <person name="Cuomo C.A."/>
            <person name="Farrer R.A."/>
            <person name="James T."/>
            <person name="Longcore J."/>
            <person name="Birren B."/>
        </authorList>
    </citation>
    <scope>NUCLEOTIDE SEQUENCE [LARGE SCALE GENOMIC DNA]</scope>
    <source>
        <strain evidence="13 14">JEL423</strain>
    </source>
</reference>
<dbReference type="PROSITE" id="PS00161">
    <property type="entry name" value="ISOCITRATE_LYASE"/>
    <property type="match status" value="1"/>
</dbReference>
<feature type="binding site" evidence="11">
    <location>
        <begin position="103"/>
        <end position="105"/>
    </location>
    <ligand>
        <name>substrate</name>
    </ligand>
</feature>
<dbReference type="InterPro" id="IPR018523">
    <property type="entry name" value="Isocitrate_lyase_ph_CS"/>
</dbReference>
<accession>A0A177WGB2</accession>
<dbReference type="Proteomes" id="UP000077115">
    <property type="component" value="Unassembled WGS sequence"/>
</dbReference>
<feature type="active site" description="Proton acceptor" evidence="10">
    <location>
        <position position="212"/>
    </location>
</feature>
<evidence type="ECO:0000256" key="4">
    <source>
        <dbReference type="ARBA" id="ARBA00017446"/>
    </source>
</evidence>
<feature type="binding site" evidence="12">
    <location>
        <position position="174"/>
    </location>
    <ligand>
        <name>Mg(2+)</name>
        <dbReference type="ChEBI" id="CHEBI:18420"/>
    </ligand>
</feature>
<comment type="catalytic activity">
    <reaction evidence="1">
        <text>(2S,3R)-3-hydroxybutane-1,2,3-tricarboxylate = pyruvate + succinate</text>
        <dbReference type="Rhea" id="RHEA:16809"/>
        <dbReference type="ChEBI" id="CHEBI:15361"/>
        <dbReference type="ChEBI" id="CHEBI:30031"/>
        <dbReference type="ChEBI" id="CHEBI:57429"/>
        <dbReference type="EC" id="4.1.3.30"/>
    </reaction>
</comment>
<feature type="binding site" evidence="11">
    <location>
        <begin position="425"/>
        <end position="429"/>
    </location>
    <ligand>
        <name>substrate</name>
    </ligand>
</feature>
<dbReference type="eggNOG" id="KOG1260">
    <property type="taxonomic scope" value="Eukaryota"/>
</dbReference>
<dbReference type="InterPro" id="IPR040442">
    <property type="entry name" value="Pyrv_kinase-like_dom_sf"/>
</dbReference>
<dbReference type="InterPro" id="IPR015813">
    <property type="entry name" value="Pyrv/PenolPyrv_kinase-like_dom"/>
</dbReference>
<evidence type="ECO:0000313" key="13">
    <source>
        <dbReference type="EMBL" id="OAJ39159.1"/>
    </source>
</evidence>
<dbReference type="Gene3D" id="1.10.10.850">
    <property type="match status" value="1"/>
</dbReference>
<evidence type="ECO:0000256" key="7">
    <source>
        <dbReference type="ARBA" id="ARBA00023239"/>
    </source>
</evidence>
<evidence type="ECO:0000256" key="9">
    <source>
        <dbReference type="PIRNR" id="PIRNR001362"/>
    </source>
</evidence>
<dbReference type="PANTHER" id="PTHR21631:SF3">
    <property type="entry name" value="BIFUNCTIONAL GLYOXYLATE CYCLE PROTEIN"/>
    <property type="match status" value="1"/>
</dbReference>
<dbReference type="CDD" id="cd00377">
    <property type="entry name" value="ICL_PEPM"/>
    <property type="match status" value="1"/>
</dbReference>
<evidence type="ECO:0000256" key="11">
    <source>
        <dbReference type="PIRSR" id="PIRSR001362-2"/>
    </source>
</evidence>
<dbReference type="InterPro" id="IPR006254">
    <property type="entry name" value="Isocitrate_lyase"/>
</dbReference>
<keyword evidence="12" id="KW-0460">Magnesium</keyword>
<feature type="binding site" evidence="11">
    <location>
        <position position="249"/>
    </location>
    <ligand>
        <name>substrate</name>
    </ligand>
</feature>
<dbReference type="Pfam" id="PF00463">
    <property type="entry name" value="ICL"/>
    <property type="match status" value="1"/>
</dbReference>
<evidence type="ECO:0000256" key="10">
    <source>
        <dbReference type="PIRSR" id="PIRSR001362-1"/>
    </source>
</evidence>
<evidence type="ECO:0000256" key="1">
    <source>
        <dbReference type="ARBA" id="ARBA00001050"/>
    </source>
</evidence>
<name>A0A177WGB2_BATDL</name>
<keyword evidence="12" id="KW-0479">Metal-binding</keyword>
<keyword evidence="5" id="KW-0329">Glyoxylate bypass</keyword>
<keyword evidence="7 9" id="KW-0456">Lyase</keyword>
<reference evidence="13 14" key="1">
    <citation type="submission" date="2006-10" db="EMBL/GenBank/DDBJ databases">
        <title>The Genome Sequence of Batrachochytrium dendrobatidis JEL423.</title>
        <authorList>
            <consortium name="The Broad Institute Genome Sequencing Platform"/>
            <person name="Birren B."/>
            <person name="Lander E."/>
            <person name="Galagan J."/>
            <person name="Cuomo C."/>
            <person name="Devon K."/>
            <person name="Jaffe D."/>
            <person name="Butler J."/>
            <person name="Alvarez P."/>
            <person name="Gnerre S."/>
            <person name="Grabherr M."/>
            <person name="Kleber M."/>
            <person name="Mauceli E."/>
            <person name="Brockman W."/>
            <person name="Young S."/>
            <person name="LaButti K."/>
            <person name="Sykes S."/>
            <person name="DeCaprio D."/>
            <person name="Crawford M."/>
            <person name="Koehrsen M."/>
            <person name="Engels R."/>
            <person name="Montgomery P."/>
            <person name="Pearson M."/>
            <person name="Howarth C."/>
            <person name="Larson L."/>
            <person name="White J."/>
            <person name="O'Leary S."/>
            <person name="Kodira C."/>
            <person name="Zeng Q."/>
            <person name="Yandava C."/>
            <person name="Alvarado L."/>
            <person name="Longcore J."/>
            <person name="James T."/>
        </authorList>
    </citation>
    <scope>NUCLEOTIDE SEQUENCE [LARGE SCALE GENOMIC DNA]</scope>
    <source>
        <strain evidence="13 14">JEL423</strain>
    </source>
</reference>
<comment type="pathway">
    <text evidence="2">Carbohydrate metabolism; glyoxylate cycle; (S)-malate from isocitrate: step 1/2.</text>
</comment>
<dbReference type="SUPFAM" id="SSF51621">
    <property type="entry name" value="Phosphoenolpyruvate/pyruvate domain"/>
    <property type="match status" value="1"/>
</dbReference>
<dbReference type="EMBL" id="DS022302">
    <property type="protein sequence ID" value="OAJ39159.1"/>
    <property type="molecule type" value="Genomic_DNA"/>
</dbReference>
<organism evidence="13 14">
    <name type="scientific">Batrachochytrium dendrobatidis (strain JEL423)</name>
    <dbReference type="NCBI Taxonomy" id="403673"/>
    <lineage>
        <taxon>Eukaryota</taxon>
        <taxon>Fungi</taxon>
        <taxon>Fungi incertae sedis</taxon>
        <taxon>Chytridiomycota</taxon>
        <taxon>Chytridiomycota incertae sedis</taxon>
        <taxon>Chytridiomycetes</taxon>
        <taxon>Rhizophydiales</taxon>
        <taxon>Rhizophydiales incertae sedis</taxon>
        <taxon>Batrachochytrium</taxon>
    </lineage>
</organism>
<dbReference type="STRING" id="403673.A0A177WGB2"/>
<evidence type="ECO:0000313" key="14">
    <source>
        <dbReference type="Proteomes" id="UP000077115"/>
    </source>
</evidence>
<dbReference type="Gene3D" id="3.20.20.60">
    <property type="entry name" value="Phosphoenolpyruvate-binding domains"/>
    <property type="match status" value="1"/>
</dbReference>
<comment type="catalytic activity">
    <reaction evidence="8">
        <text>D-threo-isocitrate = glyoxylate + succinate</text>
        <dbReference type="Rhea" id="RHEA:13245"/>
        <dbReference type="ChEBI" id="CHEBI:15562"/>
        <dbReference type="ChEBI" id="CHEBI:30031"/>
        <dbReference type="ChEBI" id="CHEBI:36655"/>
        <dbReference type="EC" id="4.1.3.1"/>
    </reaction>
</comment>
<dbReference type="InterPro" id="IPR039556">
    <property type="entry name" value="ICL/PEPM"/>
</dbReference>
<evidence type="ECO:0000256" key="12">
    <source>
        <dbReference type="PIRSR" id="PIRSR001362-3"/>
    </source>
</evidence>
<evidence type="ECO:0000256" key="8">
    <source>
        <dbReference type="ARBA" id="ARBA00023531"/>
    </source>
</evidence>
<comment type="cofactor">
    <cofactor evidence="12">
        <name>Mg(2+)</name>
        <dbReference type="ChEBI" id="CHEBI:18420"/>
    </cofactor>
    <text evidence="12">Can also use Mn(2+) ion.</text>
</comment>
<dbReference type="NCBIfam" id="TIGR01346">
    <property type="entry name" value="isocit_lyase"/>
    <property type="match status" value="1"/>
</dbReference>
<feature type="binding site" evidence="11">
    <location>
        <position position="460"/>
    </location>
    <ligand>
        <name>substrate</name>
    </ligand>
</feature>
<dbReference type="PANTHER" id="PTHR21631">
    <property type="entry name" value="ISOCITRATE LYASE/MALATE SYNTHASE"/>
    <property type="match status" value="1"/>
</dbReference>
<dbReference type="GO" id="GO:0006097">
    <property type="term" value="P:glyoxylate cycle"/>
    <property type="evidence" value="ECO:0007669"/>
    <property type="project" value="UniProtKB-KW"/>
</dbReference>
<dbReference type="AlphaFoldDB" id="A0A177WGB2"/>
<evidence type="ECO:0000256" key="5">
    <source>
        <dbReference type="ARBA" id="ARBA00022435"/>
    </source>
</evidence>
<dbReference type="GO" id="GO:0046421">
    <property type="term" value="F:methylisocitrate lyase activity"/>
    <property type="evidence" value="ECO:0007669"/>
    <property type="project" value="UniProtKB-EC"/>
</dbReference>
<gene>
    <name evidence="13" type="ORF">BDEG_23026</name>
</gene>
<protein>
    <recommendedName>
        <fullName evidence="4 9">Isocitrate lyase</fullName>
    </recommendedName>
</protein>
<dbReference type="GO" id="GO:0006099">
    <property type="term" value="P:tricarboxylic acid cycle"/>
    <property type="evidence" value="ECO:0007669"/>
    <property type="project" value="UniProtKB-KW"/>
</dbReference>
<sequence length="540" mass="59581">MSVALTPAQLTEEQHAFDQEVLQVEQWWASDRFRLVTRPYSAADVVSKRGTLPVAYPSNHQAKKLWNLLQNHKANKTASFTYGALDPVQVIQMGKYLDTIYVSGWQSSSTASSSNEPGPDLADYPMDTVPNKVEHLFLAQLFHDRKQRECRLTSTPEVRAKLPYTDFLRPIIADADTGHGGITAIMKLAKMFVERGAAGIHLEDQAPGTKKCGHMAGKVLVPIMEHINRLIAVRLQFDIMGVDNLIVARTDAEAATLLTSTIDTRDHYFILGSTNPDLKPLATVMIAAQGSGKTGNELQAVETEWLKNANIMLYHEAVVLALNASGKSSMCADFTAKAASLSNSDARALAKSLGVDPHFDWDAPRVREGYYRYQGGTPACVARGSAYAKYADLIWMETKKPIYEQAKQFAEGVHKVLPEAMLSYNLSPSFNWDAAGMSDEKISSFIGDLAKLGFTWQFITLGGFHSNALITDVFARDYAKRGMLAYVQTIQREERVNNVETLAHQKWSGAEYYDNLIKTVQGGVASTAAMGKGVTESQFH</sequence>
<proteinExistence type="inferred from homology"/>
<comment type="similarity">
    <text evidence="3 9">Belongs to the isocitrate lyase/PEP mutase superfamily. Isocitrate lyase family.</text>
</comment>
<dbReference type="GO" id="GO:0004451">
    <property type="term" value="F:isocitrate lyase activity"/>
    <property type="evidence" value="ECO:0007669"/>
    <property type="project" value="UniProtKB-EC"/>
</dbReference>
<dbReference type="GO" id="GO:0046872">
    <property type="term" value="F:metal ion binding"/>
    <property type="evidence" value="ECO:0007669"/>
    <property type="project" value="UniProtKB-KW"/>
</dbReference>
<dbReference type="PIRSF" id="PIRSF001362">
    <property type="entry name" value="Isocit_lyase"/>
    <property type="match status" value="1"/>
</dbReference>
<evidence type="ECO:0000256" key="6">
    <source>
        <dbReference type="ARBA" id="ARBA00022532"/>
    </source>
</evidence>
<evidence type="ECO:0000256" key="2">
    <source>
        <dbReference type="ARBA" id="ARBA00004793"/>
    </source>
</evidence>
<dbReference type="OrthoDB" id="4078635at2759"/>